<dbReference type="CDD" id="cd01671">
    <property type="entry name" value="CARD"/>
    <property type="match status" value="1"/>
</dbReference>
<organism evidence="4 6">
    <name type="scientific">Chanos chanos</name>
    <name type="common">Milkfish</name>
    <name type="synonym">Mugil chanos</name>
    <dbReference type="NCBI Taxonomy" id="29144"/>
    <lineage>
        <taxon>Eukaryota</taxon>
        <taxon>Metazoa</taxon>
        <taxon>Chordata</taxon>
        <taxon>Craniata</taxon>
        <taxon>Vertebrata</taxon>
        <taxon>Euteleostomi</taxon>
        <taxon>Actinopterygii</taxon>
        <taxon>Neopterygii</taxon>
        <taxon>Teleostei</taxon>
        <taxon>Ostariophysi</taxon>
        <taxon>Gonorynchiformes</taxon>
        <taxon>Chanidae</taxon>
        <taxon>Chanos</taxon>
    </lineage>
</organism>
<evidence type="ECO:0000259" key="2">
    <source>
        <dbReference type="PROSITE" id="PS50017"/>
    </source>
</evidence>
<evidence type="ECO:0000313" key="6">
    <source>
        <dbReference type="RefSeq" id="XP_030625671.1"/>
    </source>
</evidence>
<dbReference type="CDD" id="cd01670">
    <property type="entry name" value="Death"/>
    <property type="match status" value="1"/>
</dbReference>
<dbReference type="PROSITE" id="PS50017">
    <property type="entry name" value="DEATH_DOMAIN"/>
    <property type="match status" value="1"/>
</dbReference>
<name>A0A6J2V363_CHACN</name>
<dbReference type="RefSeq" id="XP_030625669.1">
    <property type="nucleotide sequence ID" value="XM_030769809.1"/>
</dbReference>
<protein>
    <submittedName>
        <fullName evidence="5 6">Uncharacterized protein LOC115808440</fullName>
    </submittedName>
</protein>
<dbReference type="InterPro" id="IPR011029">
    <property type="entry name" value="DEATH-like_dom_sf"/>
</dbReference>
<evidence type="ECO:0000256" key="1">
    <source>
        <dbReference type="SAM" id="MobiDB-lite"/>
    </source>
</evidence>
<dbReference type="OrthoDB" id="8947098at2759"/>
<dbReference type="SUPFAM" id="SSF47986">
    <property type="entry name" value="DEATH domain"/>
    <property type="match status" value="2"/>
</dbReference>
<feature type="region of interest" description="Disordered" evidence="1">
    <location>
        <begin position="103"/>
        <end position="126"/>
    </location>
</feature>
<dbReference type="Pfam" id="PF00531">
    <property type="entry name" value="Death"/>
    <property type="match status" value="1"/>
</dbReference>
<dbReference type="Pfam" id="PF00619">
    <property type="entry name" value="CARD"/>
    <property type="match status" value="1"/>
</dbReference>
<dbReference type="InterPro" id="IPR001315">
    <property type="entry name" value="CARD"/>
</dbReference>
<dbReference type="GO" id="GO:0042981">
    <property type="term" value="P:regulation of apoptotic process"/>
    <property type="evidence" value="ECO:0007669"/>
    <property type="project" value="InterPro"/>
</dbReference>
<dbReference type="PROSITE" id="PS50209">
    <property type="entry name" value="CARD"/>
    <property type="match status" value="1"/>
</dbReference>
<evidence type="ECO:0000259" key="3">
    <source>
        <dbReference type="PROSITE" id="PS50209"/>
    </source>
</evidence>
<proteinExistence type="predicted"/>
<dbReference type="InterPro" id="IPR000488">
    <property type="entry name" value="Death_dom"/>
</dbReference>
<gene>
    <name evidence="5 6" type="primary">LOC115808440</name>
</gene>
<dbReference type="Gene3D" id="1.10.533.10">
    <property type="entry name" value="Death Domain, Fas"/>
    <property type="match status" value="2"/>
</dbReference>
<dbReference type="RefSeq" id="XP_030625671.1">
    <property type="nucleotide sequence ID" value="XM_030769811.1"/>
</dbReference>
<evidence type="ECO:0000313" key="5">
    <source>
        <dbReference type="RefSeq" id="XP_030625669.1"/>
    </source>
</evidence>
<dbReference type="AlphaFoldDB" id="A0A6J2V363"/>
<accession>A0A6J2V363</accession>
<reference evidence="5 6" key="1">
    <citation type="submission" date="2025-04" db="UniProtKB">
        <authorList>
            <consortium name="RefSeq"/>
        </authorList>
    </citation>
    <scope>IDENTIFICATION</scope>
</reference>
<feature type="domain" description="Death" evidence="2">
    <location>
        <begin position="158"/>
        <end position="206"/>
    </location>
</feature>
<dbReference type="GO" id="GO:0007165">
    <property type="term" value="P:signal transduction"/>
    <property type="evidence" value="ECO:0007669"/>
    <property type="project" value="InterPro"/>
</dbReference>
<sequence length="225" mass="25850">MDGKPAEGARLIQEAKIELIDALSVDPDFVLQHVHAESILTQRQYDHVKGLTSLSDKARDILDFVMKKDDALIQRFLDLLRKDEMQEMFPTLVFLKEIPQNKKQVTEKTKRKHPNDSEEDNSPKKICKTNSSIVSEKQLMQVAGVVGHCWKQIGVMALEIPTACLEQIEEENRHCHRDKVFAMLRRWIMHERHKATCIRLHSLLSQGEFDISPGSIDFLLEKPGS</sequence>
<dbReference type="GeneID" id="115808440"/>
<keyword evidence="4" id="KW-1185">Reference proteome</keyword>
<feature type="domain" description="CARD" evidence="3">
    <location>
        <begin position="4"/>
        <end position="82"/>
    </location>
</feature>
<evidence type="ECO:0000313" key="4">
    <source>
        <dbReference type="Proteomes" id="UP000504632"/>
    </source>
</evidence>
<dbReference type="Proteomes" id="UP000504632">
    <property type="component" value="Chromosome 3"/>
</dbReference>